<dbReference type="EMBL" id="RQZG01000025">
    <property type="protein sequence ID" value="RRD03231.1"/>
    <property type="molecule type" value="Genomic_DNA"/>
</dbReference>
<reference evidence="1 2" key="1">
    <citation type="submission" date="2018-11" db="EMBL/GenBank/DDBJ databases">
        <title>Genomes From Bacteria Associated with the Canine Oral Cavity: a Test Case for Automated Genome-Based Taxonomic Assignment.</title>
        <authorList>
            <person name="Coil D.A."/>
            <person name="Jospin G."/>
            <person name="Darling A.E."/>
            <person name="Wallis C."/>
            <person name="Davis I.J."/>
            <person name="Harris S."/>
            <person name="Eisen J.A."/>
            <person name="Holcombe L.J."/>
            <person name="O'Flynn C."/>
        </authorList>
    </citation>
    <scope>NUCLEOTIDE SEQUENCE [LARGE SCALE GENOMIC DNA]</scope>
    <source>
        <strain evidence="1 2">OH887_COT-365</strain>
    </source>
</reference>
<dbReference type="AlphaFoldDB" id="A0A3P1T1C6"/>
<accession>A0A3P1T1C6</accession>
<dbReference type="OrthoDB" id="5147813at2"/>
<name>A0A3P1T1C6_9ACTN</name>
<protein>
    <submittedName>
        <fullName evidence="1">Uncharacterized protein</fullName>
    </submittedName>
</protein>
<dbReference type="Proteomes" id="UP000280819">
    <property type="component" value="Unassembled WGS sequence"/>
</dbReference>
<proteinExistence type="predicted"/>
<evidence type="ECO:0000313" key="1">
    <source>
        <dbReference type="EMBL" id="RRD03231.1"/>
    </source>
</evidence>
<gene>
    <name evidence="1" type="ORF">EII34_15105</name>
</gene>
<dbReference type="RefSeq" id="WP_124845999.1">
    <property type="nucleotide sequence ID" value="NZ_RQZG01000025.1"/>
</dbReference>
<comment type="caution">
    <text evidence="1">The sequence shown here is derived from an EMBL/GenBank/DDBJ whole genome shotgun (WGS) entry which is preliminary data.</text>
</comment>
<sequence>MSLLRLHRILREHKGPLRADFRREYGIDLDAVLTPDSPDHIPPLVLLDLIDGLSPQAAYWRAADPDRATWQLTDHLLATLIDDIRVFMWAFGGKKGQKPQPIPRPGIESPEEVVIIGASKGFSSIEDFEAWYQTKRENMT</sequence>
<evidence type="ECO:0000313" key="2">
    <source>
        <dbReference type="Proteomes" id="UP000280819"/>
    </source>
</evidence>
<organism evidence="1 2">
    <name type="scientific">Arachnia propionica</name>
    <dbReference type="NCBI Taxonomy" id="1750"/>
    <lineage>
        <taxon>Bacteria</taxon>
        <taxon>Bacillati</taxon>
        <taxon>Actinomycetota</taxon>
        <taxon>Actinomycetes</taxon>
        <taxon>Propionibacteriales</taxon>
        <taxon>Propionibacteriaceae</taxon>
        <taxon>Arachnia</taxon>
    </lineage>
</organism>